<name>A0ABW9K4N9_9FLAO</name>
<keyword evidence="1" id="KW-1133">Transmembrane helix</keyword>
<evidence type="ECO:0000313" key="3">
    <source>
        <dbReference type="Proteomes" id="UP001634154"/>
    </source>
</evidence>
<dbReference type="Proteomes" id="UP001634154">
    <property type="component" value="Unassembled WGS sequence"/>
</dbReference>
<feature type="transmembrane region" description="Helical" evidence="1">
    <location>
        <begin position="218"/>
        <end position="237"/>
    </location>
</feature>
<feature type="transmembrane region" description="Helical" evidence="1">
    <location>
        <begin position="186"/>
        <end position="206"/>
    </location>
</feature>
<feature type="transmembrane region" description="Helical" evidence="1">
    <location>
        <begin position="370"/>
        <end position="391"/>
    </location>
</feature>
<feature type="transmembrane region" description="Helical" evidence="1">
    <location>
        <begin position="63"/>
        <end position="83"/>
    </location>
</feature>
<keyword evidence="3" id="KW-1185">Reference proteome</keyword>
<feature type="transmembrane region" description="Helical" evidence="1">
    <location>
        <begin position="288"/>
        <end position="305"/>
    </location>
</feature>
<feature type="transmembrane region" description="Helical" evidence="1">
    <location>
        <begin position="95"/>
        <end position="114"/>
    </location>
</feature>
<gene>
    <name evidence="2" type="ORF">ACKW6Q_13735</name>
</gene>
<organism evidence="2 3">
    <name type="scientific">Chryseobacterium kwangjuense</name>
    <dbReference type="NCBI Taxonomy" id="267125"/>
    <lineage>
        <taxon>Bacteria</taxon>
        <taxon>Pseudomonadati</taxon>
        <taxon>Bacteroidota</taxon>
        <taxon>Flavobacteriia</taxon>
        <taxon>Flavobacteriales</taxon>
        <taxon>Weeksellaceae</taxon>
        <taxon>Chryseobacterium group</taxon>
        <taxon>Chryseobacterium</taxon>
    </lineage>
</organism>
<feature type="transmembrane region" description="Helical" evidence="1">
    <location>
        <begin position="153"/>
        <end position="171"/>
    </location>
</feature>
<proteinExistence type="predicted"/>
<comment type="caution">
    <text evidence="2">The sequence shown here is derived from an EMBL/GenBank/DDBJ whole genome shotgun (WGS) entry which is preliminary data.</text>
</comment>
<evidence type="ECO:0000256" key="1">
    <source>
        <dbReference type="SAM" id="Phobius"/>
    </source>
</evidence>
<feature type="transmembrane region" description="Helical" evidence="1">
    <location>
        <begin position="340"/>
        <end position="358"/>
    </location>
</feature>
<evidence type="ECO:0008006" key="4">
    <source>
        <dbReference type="Google" id="ProtNLM"/>
    </source>
</evidence>
<evidence type="ECO:0000313" key="2">
    <source>
        <dbReference type="EMBL" id="MFN1218026.1"/>
    </source>
</evidence>
<accession>A0ABW9K4N9</accession>
<feature type="transmembrane region" description="Helical" evidence="1">
    <location>
        <begin position="120"/>
        <end position="146"/>
    </location>
</feature>
<feature type="transmembrane region" description="Helical" evidence="1">
    <location>
        <begin position="257"/>
        <end position="276"/>
    </location>
</feature>
<dbReference type="RefSeq" id="WP_409357097.1">
    <property type="nucleotide sequence ID" value="NZ_JBJXVJ010000002.1"/>
</dbReference>
<keyword evidence="1" id="KW-0812">Transmembrane</keyword>
<sequence length="399" mass="46488">MNRKFLIIFLYVYALAFSVIKTLRLPNEWSESHWLLDYRFGFIKRGLAGEIFGFFFEKSILNIQIVSAVILGLLYVALVVIPVRQTFQKYSIRKVLFYLLFFLSQYVVLSAHLIGYLDHLIFLLTILAIYLIKIKKIFWASLLTVVSVVMHEISFFLMVPICLFALMVYQMPDKKLVFSQDLFKKAGLFLVLPVLATLSVSLYQELYGKENDQLILHYLRNTGFISQNVAVMISSAYTESFGTYLKQQSPFFIERLFLSKNTIKFGIPIFFVIYLVCREFKKLDRRILIILAAVTLSPLLLHAIAWDTFRIWAYPFMIIFLGLWILTSRFPDGEASDDPLSWFEIVLFIVSVILVAVFQNTLFENEIERISKLERCVVLIPVMITVAFLYFKKAPVKNY</sequence>
<feature type="transmembrane region" description="Helical" evidence="1">
    <location>
        <begin position="311"/>
        <end position="328"/>
    </location>
</feature>
<protein>
    <recommendedName>
        <fullName evidence="4">Beta-carotene 15,15'-monooxygenase</fullName>
    </recommendedName>
</protein>
<reference evidence="2 3" key="1">
    <citation type="submission" date="2024-12" db="EMBL/GenBank/DDBJ databases">
        <title>Draft genome sequence of Chryseobacterium kwangjuense AG447.</title>
        <authorList>
            <person name="Cheptsov V.S."/>
            <person name="Belov A."/>
            <person name="Zavarzina A.G."/>
        </authorList>
    </citation>
    <scope>NUCLEOTIDE SEQUENCE [LARGE SCALE GENOMIC DNA]</scope>
    <source>
        <strain evidence="2 3">AG447</strain>
    </source>
</reference>
<keyword evidence="1" id="KW-0472">Membrane</keyword>
<dbReference type="EMBL" id="JBJXVJ010000002">
    <property type="protein sequence ID" value="MFN1218026.1"/>
    <property type="molecule type" value="Genomic_DNA"/>
</dbReference>